<protein>
    <submittedName>
        <fullName evidence="1">Uncharacterized protein</fullName>
    </submittedName>
</protein>
<reference evidence="1 2" key="1">
    <citation type="submission" date="2011-08" db="EMBL/GenBank/DDBJ databases">
        <authorList>
            <person name="Weinstock G."/>
            <person name="Sodergren E."/>
            <person name="Clifton S."/>
            <person name="Fulton L."/>
            <person name="Fulton B."/>
            <person name="Courtney L."/>
            <person name="Fronick C."/>
            <person name="Harrison M."/>
            <person name="Strong C."/>
            <person name="Farmer C."/>
            <person name="Delahaunty K."/>
            <person name="Markovic C."/>
            <person name="Hall O."/>
            <person name="Minx P."/>
            <person name="Tomlinson C."/>
            <person name="Mitreva M."/>
            <person name="Hou S."/>
            <person name="Chen J."/>
            <person name="Wollam A."/>
            <person name="Pepin K.H."/>
            <person name="Johnson M."/>
            <person name="Bhonagiri V."/>
            <person name="Zhang X."/>
            <person name="Suruliraj S."/>
            <person name="Warren W."/>
            <person name="Chinwalla A."/>
            <person name="Mardis E.R."/>
            <person name="Wilson R.K."/>
        </authorList>
    </citation>
    <scope>NUCLEOTIDE SEQUENCE [LARGE SCALE GENOMIC DNA]</scope>
    <source>
        <strain evidence="1 2">DP7</strain>
    </source>
</reference>
<dbReference type="EMBL" id="AFZX01000058">
    <property type="protein sequence ID" value="EHL06943.1"/>
    <property type="molecule type" value="Genomic_DNA"/>
</dbReference>
<accession>G9XN15</accession>
<comment type="caution">
    <text evidence="1">The sequence shown here is derived from an EMBL/GenBank/DDBJ whole genome shotgun (WGS) entry which is preliminary data.</text>
</comment>
<organism evidence="1 2">
    <name type="scientific">Desulfitobacterium hafniense DP7</name>
    <dbReference type="NCBI Taxonomy" id="537010"/>
    <lineage>
        <taxon>Bacteria</taxon>
        <taxon>Bacillati</taxon>
        <taxon>Bacillota</taxon>
        <taxon>Clostridia</taxon>
        <taxon>Eubacteriales</taxon>
        <taxon>Desulfitobacteriaceae</taxon>
        <taxon>Desulfitobacterium</taxon>
    </lineage>
</organism>
<evidence type="ECO:0000313" key="1">
    <source>
        <dbReference type="EMBL" id="EHL06943.1"/>
    </source>
</evidence>
<gene>
    <name evidence="1" type="ORF">HMPREF0322_02356</name>
</gene>
<dbReference type="Proteomes" id="UP000004416">
    <property type="component" value="Unassembled WGS sequence"/>
</dbReference>
<dbReference type="AlphaFoldDB" id="G9XN15"/>
<name>G9XN15_DESHA</name>
<dbReference type="HOGENOM" id="CLU_2971980_0_0_9"/>
<evidence type="ECO:0000313" key="2">
    <source>
        <dbReference type="Proteomes" id="UP000004416"/>
    </source>
</evidence>
<sequence>MFKYSREKFYFLLWLNDAEKWAFIRAHSVFVPKILCRKFAGSGVAGEWVSHHYNDMSI</sequence>
<proteinExistence type="predicted"/>